<gene>
    <name evidence="2" type="ORF">AVDCRST_MAG79-1763</name>
</gene>
<proteinExistence type="predicted"/>
<dbReference type="GO" id="GO:0003743">
    <property type="term" value="F:translation initiation factor activity"/>
    <property type="evidence" value="ECO:0007669"/>
    <property type="project" value="UniProtKB-KW"/>
</dbReference>
<dbReference type="AlphaFoldDB" id="A0A6J4U6J4"/>
<name>A0A6J4U6J4_9ACTN</name>
<feature type="compositionally biased region" description="Low complexity" evidence="1">
    <location>
        <begin position="180"/>
        <end position="189"/>
    </location>
</feature>
<feature type="compositionally biased region" description="Basic and acidic residues" evidence="1">
    <location>
        <begin position="155"/>
        <end position="174"/>
    </location>
</feature>
<feature type="region of interest" description="Disordered" evidence="1">
    <location>
        <begin position="1"/>
        <end position="227"/>
    </location>
</feature>
<feature type="compositionally biased region" description="Basic and acidic residues" evidence="1">
    <location>
        <begin position="37"/>
        <end position="55"/>
    </location>
</feature>
<feature type="compositionally biased region" description="Basic and acidic residues" evidence="1">
    <location>
        <begin position="105"/>
        <end position="116"/>
    </location>
</feature>
<feature type="compositionally biased region" description="Low complexity" evidence="1">
    <location>
        <begin position="141"/>
        <end position="152"/>
    </location>
</feature>
<feature type="compositionally biased region" description="Basic and acidic residues" evidence="1">
    <location>
        <begin position="127"/>
        <end position="139"/>
    </location>
</feature>
<feature type="non-terminal residue" evidence="2">
    <location>
        <position position="1"/>
    </location>
</feature>
<evidence type="ECO:0000313" key="2">
    <source>
        <dbReference type="EMBL" id="CAA9539992.1"/>
    </source>
</evidence>
<dbReference type="EMBL" id="CADCWC010000265">
    <property type="protein sequence ID" value="CAA9539992.1"/>
    <property type="molecule type" value="Genomic_DNA"/>
</dbReference>
<feature type="compositionally biased region" description="Low complexity" evidence="1">
    <location>
        <begin position="79"/>
        <end position="89"/>
    </location>
</feature>
<keyword evidence="2" id="KW-0648">Protein biosynthesis</keyword>
<feature type="compositionally biased region" description="Basic residues" evidence="1">
    <location>
        <begin position="190"/>
        <end position="202"/>
    </location>
</feature>
<evidence type="ECO:0000256" key="1">
    <source>
        <dbReference type="SAM" id="MobiDB-lite"/>
    </source>
</evidence>
<organism evidence="2">
    <name type="scientific">uncultured Thermoleophilia bacterium</name>
    <dbReference type="NCBI Taxonomy" id="1497501"/>
    <lineage>
        <taxon>Bacteria</taxon>
        <taxon>Bacillati</taxon>
        <taxon>Actinomycetota</taxon>
        <taxon>Thermoleophilia</taxon>
        <taxon>environmental samples</taxon>
    </lineage>
</organism>
<accession>A0A6J4U6J4</accession>
<keyword evidence="2" id="KW-0396">Initiation factor</keyword>
<sequence length="227" mass="24458">EASSRPRTGPGRAADPHQRGHSRPAGAADRRRRRADRHQEPRRGARVRLGEEPRPGRGRSRGPSARLPGDGLLEVQVRAGAEGEAGAQAPEHHHDQGDQAAAEGRPARLRDEEGPRRPLPAEPRQGQGHDHVPRARDDPSGAWAQPAAAAGHGAQGDRRDRVRAAPGRPEHGDDAGAGQGADRASCGRRPSGRRGRAQWRRRRADERHPGRPGRGAHCRAGGDRRDV</sequence>
<feature type="non-terminal residue" evidence="2">
    <location>
        <position position="227"/>
    </location>
</feature>
<reference evidence="2" key="1">
    <citation type="submission" date="2020-02" db="EMBL/GenBank/DDBJ databases">
        <authorList>
            <person name="Meier V. D."/>
        </authorList>
    </citation>
    <scope>NUCLEOTIDE SEQUENCE</scope>
    <source>
        <strain evidence="2">AVDCRST_MAG79</strain>
    </source>
</reference>
<protein>
    <submittedName>
        <fullName evidence="2">Translation initiation factor 3</fullName>
    </submittedName>
</protein>